<dbReference type="SUPFAM" id="SSF81383">
    <property type="entry name" value="F-box domain"/>
    <property type="match status" value="1"/>
</dbReference>
<dbReference type="SUPFAM" id="SSF52058">
    <property type="entry name" value="L domain-like"/>
    <property type="match status" value="1"/>
</dbReference>
<feature type="domain" description="F-box" evidence="1">
    <location>
        <begin position="22"/>
        <end position="72"/>
    </location>
</feature>
<proteinExistence type="predicted"/>
<dbReference type="InterPro" id="IPR053197">
    <property type="entry name" value="F-box_SCFL_complex_component"/>
</dbReference>
<dbReference type="Pfam" id="PF24758">
    <property type="entry name" value="LRR_At5g56370"/>
    <property type="match status" value="1"/>
</dbReference>
<dbReference type="AlphaFoldDB" id="A0AAV8EVU9"/>
<name>A0AAV8EVU9_9POAL</name>
<dbReference type="InterPro" id="IPR001810">
    <property type="entry name" value="F-box_dom"/>
</dbReference>
<dbReference type="PROSITE" id="PS50181">
    <property type="entry name" value="FBOX"/>
    <property type="match status" value="1"/>
</dbReference>
<dbReference type="PANTHER" id="PTHR34223">
    <property type="entry name" value="OS11G0201299 PROTEIN"/>
    <property type="match status" value="1"/>
</dbReference>
<dbReference type="Pfam" id="PF00646">
    <property type="entry name" value="F-box"/>
    <property type="match status" value="1"/>
</dbReference>
<dbReference type="InterPro" id="IPR036047">
    <property type="entry name" value="F-box-like_dom_sf"/>
</dbReference>
<dbReference type="InterPro" id="IPR032675">
    <property type="entry name" value="LRR_dom_sf"/>
</dbReference>
<dbReference type="InterPro" id="IPR053781">
    <property type="entry name" value="F-box_AtFBL13-like"/>
</dbReference>
<gene>
    <name evidence="2" type="ORF">LUZ62_066705</name>
</gene>
<dbReference type="Proteomes" id="UP001140206">
    <property type="component" value="Chromosome 3"/>
</dbReference>
<organism evidence="2 3">
    <name type="scientific">Rhynchospora pubera</name>
    <dbReference type="NCBI Taxonomy" id="906938"/>
    <lineage>
        <taxon>Eukaryota</taxon>
        <taxon>Viridiplantae</taxon>
        <taxon>Streptophyta</taxon>
        <taxon>Embryophyta</taxon>
        <taxon>Tracheophyta</taxon>
        <taxon>Spermatophyta</taxon>
        <taxon>Magnoliopsida</taxon>
        <taxon>Liliopsida</taxon>
        <taxon>Poales</taxon>
        <taxon>Cyperaceae</taxon>
        <taxon>Cyperoideae</taxon>
        <taxon>Rhynchosporeae</taxon>
        <taxon>Rhynchospora</taxon>
    </lineage>
</organism>
<dbReference type="InterPro" id="IPR055411">
    <property type="entry name" value="LRR_FXL15/At3g58940/PEG3-like"/>
</dbReference>
<dbReference type="Gene3D" id="1.20.1280.50">
    <property type="match status" value="1"/>
</dbReference>
<evidence type="ECO:0000313" key="2">
    <source>
        <dbReference type="EMBL" id="KAJ4782448.1"/>
    </source>
</evidence>
<comment type="caution">
    <text evidence="2">The sequence shown here is derived from an EMBL/GenBank/DDBJ whole genome shotgun (WGS) entry which is preliminary data.</text>
</comment>
<sequence>MTTCTQPVRQNAAEEAIPYMGPDRLSDLPDALRLKILSTLDAKEVAQTCILSKRWQNLWASVPCLHFDYETFSTQSSKESHQRFLKFVTSFLLSIDKATKLDVFKLRCRLGDDDLYEGIGNDMSYFACMWITLAVERKVKKLQLKMWYYDCLRIPDSLFVCDTLEELDLSLVLEADEFVEVRPEKVNLPKLKRLRLSNIAIHEDYMKKIVNGCPVLECLDACCCSIVTRDVFFGGLKRLSVICCDFDCLDISRMVPGLDYLFLAGVTIDDISSNKMHKLTEARITCHGIEEGMECDVLGSLVNVEVLEFISISLMDVLEKALQKSLIFDKLRRLTLGDCCMICAFGFLSSLLEHTPKLETLTLLHGFLLEECCKVNGDHGQNSREKIEWFRCKCLKKVEIFCTASDSVPELVERVKLSTLGLNEVLVVVSTR</sequence>
<protein>
    <submittedName>
        <fullName evidence="2">FBD-associated F-box protein</fullName>
    </submittedName>
</protein>
<dbReference type="CDD" id="cd22160">
    <property type="entry name" value="F-box_AtFBL13-like"/>
    <property type="match status" value="1"/>
</dbReference>
<dbReference type="EMBL" id="JAMFTS010000003">
    <property type="protein sequence ID" value="KAJ4782448.1"/>
    <property type="molecule type" value="Genomic_DNA"/>
</dbReference>
<accession>A0AAV8EVU9</accession>
<evidence type="ECO:0000313" key="3">
    <source>
        <dbReference type="Proteomes" id="UP001140206"/>
    </source>
</evidence>
<dbReference type="Gene3D" id="3.80.10.10">
    <property type="entry name" value="Ribonuclease Inhibitor"/>
    <property type="match status" value="1"/>
</dbReference>
<keyword evidence="3" id="KW-1185">Reference proteome</keyword>
<evidence type="ECO:0000259" key="1">
    <source>
        <dbReference type="PROSITE" id="PS50181"/>
    </source>
</evidence>
<reference evidence="2" key="1">
    <citation type="submission" date="2022-08" db="EMBL/GenBank/DDBJ databases">
        <authorList>
            <person name="Marques A."/>
        </authorList>
    </citation>
    <scope>NUCLEOTIDE SEQUENCE</scope>
    <source>
        <strain evidence="2">RhyPub2mFocal</strain>
        <tissue evidence="2">Leaves</tissue>
    </source>
</reference>
<dbReference type="PANTHER" id="PTHR34223:SF98">
    <property type="entry name" value="OS04G0440901 PROTEIN"/>
    <property type="match status" value="1"/>
</dbReference>